<name>A0A2C9DAH6_9HYPH</name>
<dbReference type="InterPro" id="IPR009057">
    <property type="entry name" value="Homeodomain-like_sf"/>
</dbReference>
<gene>
    <name evidence="6" type="ORF">HDIA_3619</name>
</gene>
<dbReference type="InterPro" id="IPR036271">
    <property type="entry name" value="Tet_transcr_reg_TetR-rel_C_sf"/>
</dbReference>
<sequence>MSRDGTETRKAILDASWALLESGDRAVRMSDIARAAGISRQALYLHFPNRADLLSAVTLHIDASKNVDARLAASRAATSGEARLEAFIEAWGNYIPEIHGVAKALIAMQDSDEEARRAWQGRLAAVRAGCEAAVAAIVADGRLAPDLTTERAGDLLAALLSVETWERLTRDCGWPQADYVATMKALARKALIGG</sequence>
<dbReference type="KEGG" id="hdi:HDIA_3619"/>
<dbReference type="GO" id="GO:0000976">
    <property type="term" value="F:transcription cis-regulatory region binding"/>
    <property type="evidence" value="ECO:0007669"/>
    <property type="project" value="TreeGrafter"/>
</dbReference>
<evidence type="ECO:0000256" key="1">
    <source>
        <dbReference type="ARBA" id="ARBA00023015"/>
    </source>
</evidence>
<keyword evidence="1" id="KW-0805">Transcription regulation</keyword>
<dbReference type="InterPro" id="IPR001647">
    <property type="entry name" value="HTH_TetR"/>
</dbReference>
<organism evidence="6 7">
    <name type="scientific">Hartmannibacter diazotrophicus</name>
    <dbReference type="NCBI Taxonomy" id="1482074"/>
    <lineage>
        <taxon>Bacteria</taxon>
        <taxon>Pseudomonadati</taxon>
        <taxon>Pseudomonadota</taxon>
        <taxon>Alphaproteobacteria</taxon>
        <taxon>Hyphomicrobiales</taxon>
        <taxon>Pleomorphomonadaceae</taxon>
        <taxon>Hartmannibacter</taxon>
    </lineage>
</organism>
<dbReference type="SUPFAM" id="SSF46689">
    <property type="entry name" value="Homeodomain-like"/>
    <property type="match status" value="1"/>
</dbReference>
<feature type="domain" description="HTH tetR-type" evidence="5">
    <location>
        <begin position="6"/>
        <end position="65"/>
    </location>
</feature>
<dbReference type="RefSeq" id="WP_099557457.1">
    <property type="nucleotide sequence ID" value="NZ_LT960614.1"/>
</dbReference>
<dbReference type="PROSITE" id="PS50977">
    <property type="entry name" value="HTH_TETR_2"/>
    <property type="match status" value="1"/>
</dbReference>
<protein>
    <submittedName>
        <fullName evidence="6">DNA-binding transcriptional repressor AcrR</fullName>
    </submittedName>
</protein>
<dbReference type="PANTHER" id="PTHR30055">
    <property type="entry name" value="HTH-TYPE TRANSCRIPTIONAL REGULATOR RUTR"/>
    <property type="match status" value="1"/>
</dbReference>
<proteinExistence type="predicted"/>
<evidence type="ECO:0000256" key="2">
    <source>
        <dbReference type="ARBA" id="ARBA00023125"/>
    </source>
</evidence>
<dbReference type="Proteomes" id="UP000223606">
    <property type="component" value="Chromosome 1"/>
</dbReference>
<dbReference type="SUPFAM" id="SSF48498">
    <property type="entry name" value="Tetracyclin repressor-like, C-terminal domain"/>
    <property type="match status" value="1"/>
</dbReference>
<reference evidence="7" key="1">
    <citation type="submission" date="2017-09" db="EMBL/GenBank/DDBJ databases">
        <title>Genome sequence of Nannocystis excedens DSM 71.</title>
        <authorList>
            <person name="Blom J."/>
        </authorList>
    </citation>
    <scope>NUCLEOTIDE SEQUENCE [LARGE SCALE GENOMIC DNA]</scope>
    <source>
        <strain evidence="7">type strain: E19</strain>
    </source>
</reference>
<keyword evidence="7" id="KW-1185">Reference proteome</keyword>
<evidence type="ECO:0000313" key="7">
    <source>
        <dbReference type="Proteomes" id="UP000223606"/>
    </source>
</evidence>
<feature type="DNA-binding region" description="H-T-H motif" evidence="4">
    <location>
        <begin position="28"/>
        <end position="47"/>
    </location>
</feature>
<dbReference type="PANTHER" id="PTHR30055:SF234">
    <property type="entry name" value="HTH-TYPE TRANSCRIPTIONAL REGULATOR BETI"/>
    <property type="match status" value="1"/>
</dbReference>
<evidence type="ECO:0000313" key="6">
    <source>
        <dbReference type="EMBL" id="SON57160.1"/>
    </source>
</evidence>
<dbReference type="GO" id="GO:0003700">
    <property type="term" value="F:DNA-binding transcription factor activity"/>
    <property type="evidence" value="ECO:0007669"/>
    <property type="project" value="TreeGrafter"/>
</dbReference>
<keyword evidence="3" id="KW-0804">Transcription</keyword>
<accession>A0A2C9DAH6</accession>
<dbReference type="Pfam" id="PF00440">
    <property type="entry name" value="TetR_N"/>
    <property type="match status" value="1"/>
</dbReference>
<dbReference type="OrthoDB" id="9805134at2"/>
<evidence type="ECO:0000256" key="3">
    <source>
        <dbReference type="ARBA" id="ARBA00023163"/>
    </source>
</evidence>
<dbReference type="Gene3D" id="1.10.357.10">
    <property type="entry name" value="Tetracycline Repressor, domain 2"/>
    <property type="match status" value="1"/>
</dbReference>
<dbReference type="EMBL" id="LT960614">
    <property type="protein sequence ID" value="SON57160.1"/>
    <property type="molecule type" value="Genomic_DNA"/>
</dbReference>
<evidence type="ECO:0000256" key="4">
    <source>
        <dbReference type="PROSITE-ProRule" id="PRU00335"/>
    </source>
</evidence>
<dbReference type="InterPro" id="IPR050109">
    <property type="entry name" value="HTH-type_TetR-like_transc_reg"/>
</dbReference>
<evidence type="ECO:0000259" key="5">
    <source>
        <dbReference type="PROSITE" id="PS50977"/>
    </source>
</evidence>
<keyword evidence="2 4" id="KW-0238">DNA-binding</keyword>
<dbReference type="AlphaFoldDB" id="A0A2C9DAH6"/>